<dbReference type="Pfam" id="PF23857">
    <property type="entry name" value="Phage_TAC_19"/>
    <property type="match status" value="1"/>
</dbReference>
<evidence type="ECO:0008006" key="5">
    <source>
        <dbReference type="Google" id="ProtNLM"/>
    </source>
</evidence>
<dbReference type="EMBL" id="JADOFV010000001">
    <property type="protein sequence ID" value="MBF7126443.1"/>
    <property type="molecule type" value="Genomic_DNA"/>
</dbReference>
<evidence type="ECO:0000313" key="4">
    <source>
        <dbReference type="Proteomes" id="UP000743107"/>
    </source>
</evidence>
<protein>
    <recommendedName>
        <fullName evidence="5">Phage protein</fullName>
    </recommendedName>
</protein>
<organism evidence="2 4">
    <name type="scientific">Pediococcus pentosaceus</name>
    <dbReference type="NCBI Taxonomy" id="1255"/>
    <lineage>
        <taxon>Bacteria</taxon>
        <taxon>Bacillati</taxon>
        <taxon>Bacillota</taxon>
        <taxon>Bacilli</taxon>
        <taxon>Lactobacillales</taxon>
        <taxon>Lactobacillaceae</taxon>
        <taxon>Pediococcus</taxon>
    </lineage>
</organism>
<accession>A0A6L5A3N9</accession>
<evidence type="ECO:0000313" key="1">
    <source>
        <dbReference type="EMBL" id="KAF0415092.1"/>
    </source>
</evidence>
<dbReference type="NCBIfam" id="NF047360">
    <property type="entry name" value="tail_chap_PVL"/>
    <property type="match status" value="1"/>
</dbReference>
<reference evidence="2" key="4">
    <citation type="submission" date="2020-11" db="EMBL/GenBank/DDBJ databases">
        <title>Antibiotic susceptibility profiles of Pediococcus pentosaceus from various origins and their implications for the safety assessment of strains with food-technology applications.</title>
        <authorList>
            <person name="Shani N."/>
            <person name="Oberhaensli S."/>
            <person name="Arias E."/>
        </authorList>
    </citation>
    <scope>NUCLEOTIDE SEQUENCE</scope>
    <source>
        <strain evidence="2">FAM 19164</strain>
    </source>
</reference>
<dbReference type="EMBL" id="WENB01000001">
    <property type="protein sequence ID" value="KAF0415092.1"/>
    <property type="molecule type" value="Genomic_DNA"/>
</dbReference>
<reference evidence="1" key="2">
    <citation type="submission" date="2019-12" db="EMBL/GenBank/DDBJ databases">
        <title>SpeciesPrimer: A bioinformatics pipeline dedicated to the design of qPCR primers for the quantification of bacterial species.</title>
        <authorList>
            <person name="Dreier M."/>
            <person name="Berthoud H."/>
            <person name="Shani N."/>
            <person name="Wechsler D."/>
            <person name="Junier P."/>
        </authorList>
    </citation>
    <scope>NUCLEOTIDE SEQUENCE</scope>
    <source>
        <strain evidence="1">FAM13073</strain>
    </source>
</reference>
<dbReference type="RefSeq" id="WP_159251209.1">
    <property type="nucleotide sequence ID" value="NZ_JABJXG010000014.1"/>
</dbReference>
<evidence type="ECO:0000313" key="3">
    <source>
        <dbReference type="Proteomes" id="UP000472573"/>
    </source>
</evidence>
<proteinExistence type="predicted"/>
<dbReference type="AlphaFoldDB" id="A0A6L5A3N9"/>
<dbReference type="Proteomes" id="UP000743107">
    <property type="component" value="Unassembled WGS sequence"/>
</dbReference>
<reference evidence="3" key="3">
    <citation type="submission" date="2020-03" db="EMBL/GenBank/DDBJ databases">
        <title>SpeciesPrimer: A bioinformatics pipeline dedicated to the design of qPCR primers for the quantification of bacterial species.</title>
        <authorList>
            <person name="Dreier M."/>
            <person name="Berthoud H."/>
            <person name="Shani N."/>
            <person name="Wechsler D."/>
            <person name="Junier P."/>
        </authorList>
    </citation>
    <scope>NUCLEOTIDE SEQUENCE [LARGE SCALE GENOMIC DNA]</scope>
    <source>
        <strain evidence="3">FAM13073</strain>
    </source>
</reference>
<dbReference type="InterPro" id="IPR057006">
    <property type="entry name" value="Phage_TAC_19"/>
</dbReference>
<evidence type="ECO:0000313" key="2">
    <source>
        <dbReference type="EMBL" id="MBF7126443.1"/>
    </source>
</evidence>
<sequence>MSEPLKLTLLIKGKKKTFVEDFIPANVIIGALDLIDFEGTKSLRDMYNERVHFIANVFTDKAVTDDAIWDGLNALTFGDTLENILNQIAGVDPKNVETEPKND</sequence>
<name>A0A6L5A3N9_PEDPE</name>
<dbReference type="Proteomes" id="UP000472573">
    <property type="component" value="Unassembled WGS sequence"/>
</dbReference>
<keyword evidence="3" id="KW-1185">Reference proteome</keyword>
<gene>
    <name evidence="1" type="ORF">GBO79_01880</name>
    <name evidence="2" type="ORF">ITQ97_01140</name>
</gene>
<comment type="caution">
    <text evidence="2">The sequence shown here is derived from an EMBL/GenBank/DDBJ whole genome shotgun (WGS) entry which is preliminary data.</text>
</comment>
<reference evidence="1 3" key="1">
    <citation type="submission" date="2019-10" db="EMBL/GenBank/DDBJ databases">
        <authorList>
            <person name="Irmler S."/>
            <person name="Berthoud H."/>
            <person name="Roetschi A."/>
            <person name="Arias E."/>
            <person name="Shani N."/>
            <person name="Wuethrich D."/>
            <person name="Bruggmann R."/>
        </authorList>
    </citation>
    <scope>NUCLEOTIDE SEQUENCE [LARGE SCALE GENOMIC DNA]</scope>
    <source>
        <strain evidence="1 3">FAM13073</strain>
    </source>
</reference>